<dbReference type="CDD" id="cd01563">
    <property type="entry name" value="Thr-synth_1"/>
    <property type="match status" value="1"/>
</dbReference>
<evidence type="ECO:0000256" key="1">
    <source>
        <dbReference type="ARBA" id="ARBA00001933"/>
    </source>
</evidence>
<dbReference type="Pfam" id="PF00291">
    <property type="entry name" value="PALP"/>
    <property type="match status" value="1"/>
</dbReference>
<sequence>MKFSYISHLYCPKCSNEYESDTVQNLCECGAPLLVKYDLNTLADNWKPKDLEGRSNNLWRYHELLPLTDDSNIVSMGEGMTPLIEMDSLNTHMGINNLYMKDEGIIPTGTFKARGAAVGVSKAKELGVKELAMPTNGNAGAAWSLYAARAGISSTIVMPVDAPKITRNECAISGSNLYLVNGLISDAGKIVGEAVKEHNLYDVSTLKEPYRIEGKKTMGLEIAEQFNWEVPDVILYPTGGGVGLIGIYKALKELQELGWIKKDKIPRLVAVQSEGCAPIVKAWEEGKTESEFWNDSETLAFGINVPKALGDFLVLNAIYETEGCAVSVSDEALLEEQKLISQKEGLFVCPEGAAAFNAARQLRNDGWIKEDEKVVVLNTGAGIKYPNTVSVDVPTLEPNERLKPAAIK</sequence>
<dbReference type="GO" id="GO:0009097">
    <property type="term" value="P:isoleucine biosynthetic process"/>
    <property type="evidence" value="ECO:0007669"/>
    <property type="project" value="TreeGrafter"/>
</dbReference>
<evidence type="ECO:0000313" key="6">
    <source>
        <dbReference type="Proteomes" id="UP000216498"/>
    </source>
</evidence>
<evidence type="ECO:0000259" key="4">
    <source>
        <dbReference type="Pfam" id="PF00291"/>
    </source>
</evidence>
<dbReference type="NCBIfam" id="NF006050">
    <property type="entry name" value="PRK08197.1"/>
    <property type="match status" value="1"/>
</dbReference>
<dbReference type="GO" id="GO:0006567">
    <property type="term" value="P:L-threonine catabolic process"/>
    <property type="evidence" value="ECO:0007669"/>
    <property type="project" value="TreeGrafter"/>
</dbReference>
<evidence type="ECO:0000256" key="3">
    <source>
        <dbReference type="ARBA" id="ARBA00023239"/>
    </source>
</evidence>
<protein>
    <submittedName>
        <fullName evidence="5">Threonine synthase</fullName>
        <ecNumber evidence="5">4.2.3.1</ecNumber>
    </submittedName>
</protein>
<feature type="domain" description="Tryptophan synthase beta chain-like PALP" evidence="4">
    <location>
        <begin position="74"/>
        <end position="380"/>
    </location>
</feature>
<reference evidence="5 6" key="1">
    <citation type="submission" date="2017-08" db="EMBL/GenBank/DDBJ databases">
        <title>Virgibacillus indicus sp. nov. and Virgibacillus profoundi sp. nov, two moderately halophilic bacteria isolated from marine sediment by using the Microfluidic Streak Plate.</title>
        <authorList>
            <person name="Xu B."/>
            <person name="Hu B."/>
            <person name="Wang J."/>
            <person name="Zhu Y."/>
            <person name="Huang L."/>
            <person name="Du W."/>
            <person name="Huang Y."/>
        </authorList>
    </citation>
    <scope>NUCLEOTIDE SEQUENCE [LARGE SCALE GENOMIC DNA]</scope>
    <source>
        <strain evidence="5 6">IO3-P2-C2</strain>
    </source>
</reference>
<name>A0A265N7L9_9BACI</name>
<evidence type="ECO:0000256" key="2">
    <source>
        <dbReference type="ARBA" id="ARBA00022898"/>
    </source>
</evidence>
<dbReference type="EC" id="4.2.3.1" evidence="5"/>
<dbReference type="RefSeq" id="WP_094886275.1">
    <property type="nucleotide sequence ID" value="NZ_NPMS01000006.1"/>
</dbReference>
<evidence type="ECO:0000313" key="5">
    <source>
        <dbReference type="EMBL" id="OZU88018.1"/>
    </source>
</evidence>
<dbReference type="GO" id="GO:0004794">
    <property type="term" value="F:threonine deaminase activity"/>
    <property type="evidence" value="ECO:0007669"/>
    <property type="project" value="TreeGrafter"/>
</dbReference>
<dbReference type="InterPro" id="IPR036052">
    <property type="entry name" value="TrpB-like_PALP_sf"/>
</dbReference>
<dbReference type="EMBL" id="NPMS01000006">
    <property type="protein sequence ID" value="OZU88018.1"/>
    <property type="molecule type" value="Genomic_DNA"/>
</dbReference>
<comment type="cofactor">
    <cofactor evidence="1">
        <name>pyridoxal 5'-phosphate</name>
        <dbReference type="ChEBI" id="CHEBI:597326"/>
    </cofactor>
</comment>
<proteinExistence type="predicted"/>
<comment type="caution">
    <text evidence="5">The sequence shown here is derived from an EMBL/GenBank/DDBJ whole genome shotgun (WGS) entry which is preliminary data.</text>
</comment>
<accession>A0A265N7L9</accession>
<gene>
    <name evidence="5" type="ORF">CIL03_12840</name>
</gene>
<dbReference type="Gene3D" id="3.40.50.1100">
    <property type="match status" value="2"/>
</dbReference>
<dbReference type="AlphaFoldDB" id="A0A265N7L9"/>
<dbReference type="PANTHER" id="PTHR48078:SF6">
    <property type="entry name" value="L-THREONINE DEHYDRATASE CATABOLIC TDCB"/>
    <property type="match status" value="1"/>
</dbReference>
<dbReference type="Proteomes" id="UP000216498">
    <property type="component" value="Unassembled WGS sequence"/>
</dbReference>
<dbReference type="OrthoDB" id="9778118at2"/>
<dbReference type="InterPro" id="IPR001926">
    <property type="entry name" value="TrpB-like_PALP"/>
</dbReference>
<dbReference type="SUPFAM" id="SSF53686">
    <property type="entry name" value="Tryptophan synthase beta subunit-like PLP-dependent enzymes"/>
    <property type="match status" value="1"/>
</dbReference>
<dbReference type="GO" id="GO:0006565">
    <property type="term" value="P:L-serine catabolic process"/>
    <property type="evidence" value="ECO:0007669"/>
    <property type="project" value="TreeGrafter"/>
</dbReference>
<organism evidence="5 6">
    <name type="scientific">Virgibacillus indicus</name>
    <dbReference type="NCBI Taxonomy" id="2024554"/>
    <lineage>
        <taxon>Bacteria</taxon>
        <taxon>Bacillati</taxon>
        <taxon>Bacillota</taxon>
        <taxon>Bacilli</taxon>
        <taxon>Bacillales</taxon>
        <taxon>Bacillaceae</taxon>
        <taxon>Virgibacillus</taxon>
    </lineage>
</organism>
<keyword evidence="6" id="KW-1185">Reference proteome</keyword>
<dbReference type="PANTHER" id="PTHR48078">
    <property type="entry name" value="THREONINE DEHYDRATASE, MITOCHONDRIAL-RELATED"/>
    <property type="match status" value="1"/>
</dbReference>
<dbReference type="GO" id="GO:0004795">
    <property type="term" value="F:threonine synthase activity"/>
    <property type="evidence" value="ECO:0007669"/>
    <property type="project" value="UniProtKB-EC"/>
</dbReference>
<dbReference type="InterPro" id="IPR050147">
    <property type="entry name" value="Ser/Thr_Dehydratase"/>
</dbReference>
<keyword evidence="3 5" id="KW-0456">Lyase</keyword>
<dbReference type="GO" id="GO:0003941">
    <property type="term" value="F:L-serine ammonia-lyase activity"/>
    <property type="evidence" value="ECO:0007669"/>
    <property type="project" value="TreeGrafter"/>
</dbReference>
<keyword evidence="2" id="KW-0663">Pyridoxal phosphate</keyword>